<dbReference type="GO" id="GO:0009378">
    <property type="term" value="F:four-way junction helicase activity"/>
    <property type="evidence" value="ECO:0007669"/>
    <property type="project" value="InterPro"/>
</dbReference>
<evidence type="ECO:0000313" key="4">
    <source>
        <dbReference type="EMBL" id="QJR43354.1"/>
    </source>
</evidence>
<dbReference type="SUPFAM" id="SSF48019">
    <property type="entry name" value="post-AAA+ oligomerization domain-like"/>
    <property type="match status" value="1"/>
</dbReference>
<keyword evidence="5" id="KW-1185">Reference proteome</keyword>
<dbReference type="InterPro" id="IPR008824">
    <property type="entry name" value="RuvB-like_N"/>
</dbReference>
<dbReference type="SUPFAM" id="SSF52540">
    <property type="entry name" value="P-loop containing nucleoside triphosphate hydrolases"/>
    <property type="match status" value="1"/>
</dbReference>
<dbReference type="GO" id="GO:0017116">
    <property type="term" value="F:single-stranded DNA helicase activity"/>
    <property type="evidence" value="ECO:0007669"/>
    <property type="project" value="TreeGrafter"/>
</dbReference>
<dbReference type="InterPro" id="IPR021886">
    <property type="entry name" value="MgsA_C"/>
</dbReference>
<dbReference type="Proteomes" id="UP000500686">
    <property type="component" value="Chromosome"/>
</dbReference>
<dbReference type="InterPro" id="IPR008921">
    <property type="entry name" value="DNA_pol3_clamp-load_cplx_C"/>
</dbReference>
<dbReference type="Gene3D" id="3.40.50.300">
    <property type="entry name" value="P-loop containing nucleotide triphosphate hydrolases"/>
    <property type="match status" value="1"/>
</dbReference>
<keyword evidence="1" id="KW-0547">Nucleotide-binding</keyword>
<organism evidence="4 5">
    <name type="scientific">Mycoplasma miroungigenitalium</name>
    <dbReference type="NCBI Taxonomy" id="754515"/>
    <lineage>
        <taxon>Bacteria</taxon>
        <taxon>Bacillati</taxon>
        <taxon>Mycoplasmatota</taxon>
        <taxon>Mollicutes</taxon>
        <taxon>Mycoplasmataceae</taxon>
        <taxon>Mycoplasma</taxon>
    </lineage>
</organism>
<dbReference type="Pfam" id="PF05496">
    <property type="entry name" value="RuvB_N"/>
    <property type="match status" value="1"/>
</dbReference>
<evidence type="ECO:0000256" key="1">
    <source>
        <dbReference type="ARBA" id="ARBA00022741"/>
    </source>
</evidence>
<dbReference type="GO" id="GO:0006310">
    <property type="term" value="P:DNA recombination"/>
    <property type="evidence" value="ECO:0007669"/>
    <property type="project" value="InterPro"/>
</dbReference>
<dbReference type="InterPro" id="IPR027417">
    <property type="entry name" value="P-loop_NTPase"/>
</dbReference>
<evidence type="ECO:0000256" key="2">
    <source>
        <dbReference type="ARBA" id="ARBA00022840"/>
    </source>
</evidence>
<gene>
    <name evidence="4" type="ORF">HLA87_00890</name>
</gene>
<sequence>MNNLANELRPKTLNDIIGQKNIVNLLKKVVESNIHTSYIFFGESGVGKTSTAIALANDLGLKYGLFNASVDNKNELITMINNNDIVIIDEIHRLTKNLQDILLSYLEFDKVIIYATTTENPYFRVNPALRSRMQILQFNKLDEHDVLEALKVVIKQNYPELNISDDNILCLIRNSTGDYRFCLNNLQMIATLSNGQEISEDIIKTLIPNINFYVDKDSNAHYDHLSAFHKSLRGSDVDAALYWGAIILKSGDYQGLFRRLTAVAYEDIGLADPNASLRVEAVLNAVERLGFPEANIPIFYLITQLALSPKSSSTYKAMNKMLDFIDAGNIFEVPKHLKDSHFTSASKLGYGINYKYPHDYPNSWVNQTYLPKKIENMKFFTPSKNDNKKTTDYYNLIANWKDKKDEN</sequence>
<dbReference type="CDD" id="cd00009">
    <property type="entry name" value="AAA"/>
    <property type="match status" value="1"/>
</dbReference>
<dbReference type="CDD" id="cd18139">
    <property type="entry name" value="HLD_clamp_RarA"/>
    <property type="match status" value="1"/>
</dbReference>
<dbReference type="InterPro" id="IPR003593">
    <property type="entry name" value="AAA+_ATPase"/>
</dbReference>
<protein>
    <submittedName>
        <fullName evidence="4">Replication-associated recombination protein A</fullName>
    </submittedName>
</protein>
<reference evidence="4 5" key="1">
    <citation type="submission" date="2020-05" db="EMBL/GenBank/DDBJ databases">
        <title>Novel Mycoplasma species detected in Mirounga angustirostris (northern elephant seal) from the USA.</title>
        <authorList>
            <person name="Volokhov D.V."/>
        </authorList>
    </citation>
    <scope>NUCLEOTIDE SEQUENCE [LARGE SCALE GENOMIC DNA]</scope>
    <source>
        <strain evidence="4 5">Mirounga ES2806-GEN</strain>
    </source>
</reference>
<dbReference type="AlphaFoldDB" id="A0A6M4J8Q0"/>
<dbReference type="GO" id="GO:0006261">
    <property type="term" value="P:DNA-templated DNA replication"/>
    <property type="evidence" value="ECO:0007669"/>
    <property type="project" value="TreeGrafter"/>
</dbReference>
<dbReference type="GO" id="GO:0008047">
    <property type="term" value="F:enzyme activator activity"/>
    <property type="evidence" value="ECO:0007669"/>
    <property type="project" value="TreeGrafter"/>
</dbReference>
<dbReference type="InterPro" id="IPR032423">
    <property type="entry name" value="AAA_assoc_2"/>
</dbReference>
<dbReference type="GO" id="GO:0005524">
    <property type="term" value="F:ATP binding"/>
    <property type="evidence" value="ECO:0007669"/>
    <property type="project" value="UniProtKB-KW"/>
</dbReference>
<name>A0A6M4J8Q0_9MOLU</name>
<feature type="domain" description="AAA+ ATPase" evidence="3">
    <location>
        <begin position="34"/>
        <end position="141"/>
    </location>
</feature>
<dbReference type="Gene3D" id="1.10.8.60">
    <property type="match status" value="1"/>
</dbReference>
<dbReference type="PANTHER" id="PTHR13779">
    <property type="entry name" value="WERNER HELICASE-INTERACTING PROTEIN 1 FAMILY MEMBER"/>
    <property type="match status" value="1"/>
</dbReference>
<evidence type="ECO:0000259" key="3">
    <source>
        <dbReference type="SMART" id="SM00382"/>
    </source>
</evidence>
<evidence type="ECO:0000313" key="5">
    <source>
        <dbReference type="Proteomes" id="UP000500686"/>
    </source>
</evidence>
<dbReference type="KEGG" id="mmir:HLA87_00890"/>
<dbReference type="Pfam" id="PF16193">
    <property type="entry name" value="AAA_assoc_2"/>
    <property type="match status" value="1"/>
</dbReference>
<dbReference type="GO" id="GO:0000731">
    <property type="term" value="P:DNA synthesis involved in DNA repair"/>
    <property type="evidence" value="ECO:0007669"/>
    <property type="project" value="TreeGrafter"/>
</dbReference>
<dbReference type="Gene3D" id="1.20.272.10">
    <property type="match status" value="1"/>
</dbReference>
<accession>A0A6M4J8Q0</accession>
<dbReference type="Gene3D" id="1.10.3710.10">
    <property type="entry name" value="DNA polymerase III clamp loader subunits, C-terminal domain"/>
    <property type="match status" value="1"/>
</dbReference>
<dbReference type="RefSeq" id="WP_171111008.1">
    <property type="nucleotide sequence ID" value="NZ_CP053096.1"/>
</dbReference>
<dbReference type="EMBL" id="CP053096">
    <property type="protein sequence ID" value="QJR43354.1"/>
    <property type="molecule type" value="Genomic_DNA"/>
</dbReference>
<dbReference type="SMART" id="SM00382">
    <property type="entry name" value="AAA"/>
    <property type="match status" value="1"/>
</dbReference>
<proteinExistence type="predicted"/>
<dbReference type="InterPro" id="IPR051314">
    <property type="entry name" value="AAA_ATPase_RarA/MGS1/WRNIP1"/>
</dbReference>
<keyword evidence="2" id="KW-0067">ATP-binding</keyword>
<dbReference type="PANTHER" id="PTHR13779:SF7">
    <property type="entry name" value="ATPASE WRNIP1"/>
    <property type="match status" value="1"/>
</dbReference>
<dbReference type="Pfam" id="PF12002">
    <property type="entry name" value="MgsA_C"/>
    <property type="match status" value="1"/>
</dbReference>
<dbReference type="GO" id="GO:0003677">
    <property type="term" value="F:DNA binding"/>
    <property type="evidence" value="ECO:0007669"/>
    <property type="project" value="InterPro"/>
</dbReference>